<keyword evidence="2" id="KW-0472">Membrane</keyword>
<reference evidence="3 4" key="1">
    <citation type="journal article" date="2018" name="Front. Microbiol.">
        <title>Genome-Wide Analysis of Corynespora cassiicola Leaf Fall Disease Putative Effectors.</title>
        <authorList>
            <person name="Lopez D."/>
            <person name="Ribeiro S."/>
            <person name="Label P."/>
            <person name="Fumanal B."/>
            <person name="Venisse J.S."/>
            <person name="Kohler A."/>
            <person name="de Oliveira R.R."/>
            <person name="Labutti K."/>
            <person name="Lipzen A."/>
            <person name="Lail K."/>
            <person name="Bauer D."/>
            <person name="Ohm R.A."/>
            <person name="Barry K.W."/>
            <person name="Spatafora J."/>
            <person name="Grigoriev I.V."/>
            <person name="Martin F.M."/>
            <person name="Pujade-Renaud V."/>
        </authorList>
    </citation>
    <scope>NUCLEOTIDE SEQUENCE [LARGE SCALE GENOMIC DNA]</scope>
    <source>
        <strain evidence="3 4">Philippines</strain>
    </source>
</reference>
<gene>
    <name evidence="3" type="ORF">BS50DRAFT_375874</name>
</gene>
<accession>A0A2T2NN62</accession>
<evidence type="ECO:0000313" key="4">
    <source>
        <dbReference type="Proteomes" id="UP000240883"/>
    </source>
</evidence>
<evidence type="ECO:0000313" key="3">
    <source>
        <dbReference type="EMBL" id="PSN66854.1"/>
    </source>
</evidence>
<keyword evidence="2" id="KW-1133">Transmembrane helix</keyword>
<dbReference type="EMBL" id="KZ678135">
    <property type="protein sequence ID" value="PSN66854.1"/>
    <property type="molecule type" value="Genomic_DNA"/>
</dbReference>
<protein>
    <submittedName>
        <fullName evidence="3">Uncharacterized protein</fullName>
    </submittedName>
</protein>
<keyword evidence="4" id="KW-1185">Reference proteome</keyword>
<feature type="transmembrane region" description="Helical" evidence="2">
    <location>
        <begin position="23"/>
        <end position="43"/>
    </location>
</feature>
<dbReference type="OrthoDB" id="3561782at2759"/>
<feature type="region of interest" description="Disordered" evidence="1">
    <location>
        <begin position="1"/>
        <end position="23"/>
    </location>
</feature>
<organism evidence="3 4">
    <name type="scientific">Corynespora cassiicola Philippines</name>
    <dbReference type="NCBI Taxonomy" id="1448308"/>
    <lineage>
        <taxon>Eukaryota</taxon>
        <taxon>Fungi</taxon>
        <taxon>Dikarya</taxon>
        <taxon>Ascomycota</taxon>
        <taxon>Pezizomycotina</taxon>
        <taxon>Dothideomycetes</taxon>
        <taxon>Pleosporomycetidae</taxon>
        <taxon>Pleosporales</taxon>
        <taxon>Corynesporascaceae</taxon>
        <taxon>Corynespora</taxon>
    </lineage>
</organism>
<keyword evidence="2" id="KW-0812">Transmembrane</keyword>
<evidence type="ECO:0000256" key="2">
    <source>
        <dbReference type="SAM" id="Phobius"/>
    </source>
</evidence>
<feature type="compositionally biased region" description="Polar residues" evidence="1">
    <location>
        <begin position="1"/>
        <end position="19"/>
    </location>
</feature>
<proteinExistence type="predicted"/>
<dbReference type="AlphaFoldDB" id="A0A2T2NN62"/>
<name>A0A2T2NN62_CORCC</name>
<evidence type="ECO:0000256" key="1">
    <source>
        <dbReference type="SAM" id="MobiDB-lite"/>
    </source>
</evidence>
<sequence>MISTTPIDLTSRPSDSLTTGEKAGIGVGASVGALALVLGTYLIGEKLKRRKRSDGENSGYTEKPEMDGTGIHKCEEIFEACGGQAEVLELPDTQLPREICSRAVEVPHELPDSQH</sequence>
<feature type="region of interest" description="Disordered" evidence="1">
    <location>
        <begin position="48"/>
        <end position="68"/>
    </location>
</feature>
<dbReference type="Proteomes" id="UP000240883">
    <property type="component" value="Unassembled WGS sequence"/>
</dbReference>